<evidence type="ECO:0000256" key="5">
    <source>
        <dbReference type="ARBA" id="ARBA00038063"/>
    </source>
</evidence>
<comment type="subcellular location">
    <subcellularLocation>
        <location evidence="8">Cytoplasm</location>
    </subcellularLocation>
</comment>
<dbReference type="GO" id="GO:0072344">
    <property type="term" value="P:rescue of stalled ribosome"/>
    <property type="evidence" value="ECO:0007669"/>
    <property type="project" value="UniProtKB-UniRule"/>
</dbReference>
<dbReference type="HAMAP" id="MF_00083">
    <property type="entry name" value="Pept_tRNA_hydro_bact"/>
    <property type="match status" value="1"/>
</dbReference>
<evidence type="ECO:0000256" key="3">
    <source>
        <dbReference type="ARBA" id="ARBA00022801"/>
    </source>
</evidence>
<dbReference type="FunFam" id="3.40.50.1470:FF:000001">
    <property type="entry name" value="Peptidyl-tRNA hydrolase"/>
    <property type="match status" value="1"/>
</dbReference>
<evidence type="ECO:0000256" key="4">
    <source>
        <dbReference type="ARBA" id="ARBA00022884"/>
    </source>
</evidence>
<organism evidence="11 12">
    <name type="scientific">Mesoplasma syrphidae</name>
    <dbReference type="NCBI Taxonomy" id="225999"/>
    <lineage>
        <taxon>Bacteria</taxon>
        <taxon>Bacillati</taxon>
        <taxon>Mycoplasmatota</taxon>
        <taxon>Mollicutes</taxon>
        <taxon>Entomoplasmatales</taxon>
        <taxon>Entomoplasmataceae</taxon>
        <taxon>Mesoplasma</taxon>
    </lineage>
</organism>
<name>A0A2K9C4M5_9MOLU</name>
<keyword evidence="4 8" id="KW-0694">RNA-binding</keyword>
<dbReference type="CDD" id="cd00462">
    <property type="entry name" value="PTH"/>
    <property type="match status" value="1"/>
</dbReference>
<feature type="site" description="Discriminates between blocked and unblocked aminoacyl-tRNA" evidence="8">
    <location>
        <position position="9"/>
    </location>
</feature>
<dbReference type="GO" id="GO:0006515">
    <property type="term" value="P:protein quality control for misfolded or incompletely synthesized proteins"/>
    <property type="evidence" value="ECO:0007669"/>
    <property type="project" value="UniProtKB-UniRule"/>
</dbReference>
<dbReference type="PANTHER" id="PTHR17224:SF1">
    <property type="entry name" value="PEPTIDYL-TRNA HYDROLASE"/>
    <property type="match status" value="1"/>
</dbReference>
<dbReference type="KEGG" id="msyr:CXP39_00230"/>
<accession>A0A2K9C4M5</accession>
<reference evidence="11 12" key="1">
    <citation type="submission" date="2017-12" db="EMBL/GenBank/DDBJ databases">
        <title>Mesoplasma syrphidae YJS, Complete Genome.</title>
        <authorList>
            <person name="Knight T.F."/>
            <person name="Citino T."/>
            <person name="Rubinstein R."/>
            <person name="Neuschaefer Z."/>
        </authorList>
    </citation>
    <scope>NUCLEOTIDE SEQUENCE [LARGE SCALE GENOMIC DNA]</scope>
    <source>
        <strain evidence="11 12">YJS</strain>
    </source>
</reference>
<keyword evidence="12" id="KW-1185">Reference proteome</keyword>
<gene>
    <name evidence="8" type="primary">pth</name>
    <name evidence="11" type="ORF">CXP39_00230</name>
</gene>
<dbReference type="InterPro" id="IPR036416">
    <property type="entry name" value="Pept_tRNA_hydro_sf"/>
</dbReference>
<proteinExistence type="inferred from homology"/>
<dbReference type="OrthoDB" id="9800507at2"/>
<dbReference type="PROSITE" id="PS01196">
    <property type="entry name" value="PEPT_TRNA_HYDROL_2"/>
    <property type="match status" value="1"/>
</dbReference>
<comment type="similarity">
    <text evidence="5 8 10">Belongs to the PTH family.</text>
</comment>
<dbReference type="RefSeq" id="WP_027048343.1">
    <property type="nucleotide sequence ID" value="NZ_CP025257.1"/>
</dbReference>
<keyword evidence="3 8" id="KW-0378">Hydrolase</keyword>
<comment type="subunit">
    <text evidence="8">Monomer.</text>
</comment>
<comment type="function">
    <text evidence="8">Hydrolyzes ribosome-free peptidyl-tRNAs (with 1 or more amino acids incorporated), which drop off the ribosome during protein synthesis, or as a result of ribosome stalling.</text>
</comment>
<evidence type="ECO:0000256" key="6">
    <source>
        <dbReference type="ARBA" id="ARBA00048707"/>
    </source>
</evidence>
<feature type="site" description="Stabilizes the basic form of H active site to accept a proton" evidence="8">
    <location>
        <position position="91"/>
    </location>
</feature>
<feature type="binding site" evidence="8">
    <location>
        <position position="64"/>
    </location>
    <ligand>
        <name>tRNA</name>
        <dbReference type="ChEBI" id="CHEBI:17843"/>
    </ligand>
</feature>
<evidence type="ECO:0000256" key="7">
    <source>
        <dbReference type="ARBA" id="ARBA00050038"/>
    </source>
</evidence>
<evidence type="ECO:0000256" key="2">
    <source>
        <dbReference type="ARBA" id="ARBA00022555"/>
    </source>
</evidence>
<comment type="function">
    <text evidence="8">Catalyzes the release of premature peptidyl moieties from peptidyl-tRNA molecules trapped in stalled 50S ribosomal subunits, and thus maintains levels of free tRNAs and 50S ribosomes.</text>
</comment>
<dbReference type="EC" id="3.1.1.29" evidence="1 8"/>
<dbReference type="GO" id="GO:0005737">
    <property type="term" value="C:cytoplasm"/>
    <property type="evidence" value="ECO:0007669"/>
    <property type="project" value="UniProtKB-SubCell"/>
</dbReference>
<feature type="active site" description="Proton acceptor" evidence="8">
    <location>
        <position position="19"/>
    </location>
</feature>
<dbReference type="GO" id="GO:0004045">
    <property type="term" value="F:peptidyl-tRNA hydrolase activity"/>
    <property type="evidence" value="ECO:0007669"/>
    <property type="project" value="UniProtKB-UniRule"/>
</dbReference>
<dbReference type="NCBIfam" id="TIGR00447">
    <property type="entry name" value="pth"/>
    <property type="match status" value="1"/>
</dbReference>
<sequence>MKMVVGLGNPGKEYSKTRHNIGWIAIDLFLEKYGFSVQKNEHHAEVFFSNIKGEKVLFVKPQTYMNKSGIAVRELIEYYKISKNDVIIMHDEKDFPITKNQFKIQGSAAGHNGIKSIIQYLSGEDFKRFRIGVGSPEPGWKIVDWVLSKFTDAELEEITLSIAKSLNFLSEWNDDQDFNKIMSKYNLLYK</sequence>
<dbReference type="GO" id="GO:0000049">
    <property type="term" value="F:tRNA binding"/>
    <property type="evidence" value="ECO:0007669"/>
    <property type="project" value="UniProtKB-UniRule"/>
</dbReference>
<evidence type="ECO:0000256" key="10">
    <source>
        <dbReference type="RuleBase" id="RU004320"/>
    </source>
</evidence>
<dbReference type="PROSITE" id="PS01195">
    <property type="entry name" value="PEPT_TRNA_HYDROL_1"/>
    <property type="match status" value="1"/>
</dbReference>
<protein>
    <recommendedName>
        <fullName evidence="7 8">Peptidyl-tRNA hydrolase</fullName>
        <shortName evidence="8">Pth</shortName>
        <ecNumber evidence="1 8">3.1.1.29</ecNumber>
    </recommendedName>
</protein>
<dbReference type="SUPFAM" id="SSF53178">
    <property type="entry name" value="Peptidyl-tRNA hydrolase-like"/>
    <property type="match status" value="1"/>
</dbReference>
<evidence type="ECO:0000256" key="9">
    <source>
        <dbReference type="RuleBase" id="RU000673"/>
    </source>
</evidence>
<feature type="binding site" evidence="8">
    <location>
        <position position="66"/>
    </location>
    <ligand>
        <name>tRNA</name>
        <dbReference type="ChEBI" id="CHEBI:17843"/>
    </ligand>
</feature>
<dbReference type="Pfam" id="PF01195">
    <property type="entry name" value="Pept_tRNA_hydro"/>
    <property type="match status" value="1"/>
</dbReference>
<dbReference type="PANTHER" id="PTHR17224">
    <property type="entry name" value="PEPTIDYL-TRNA HYDROLASE"/>
    <property type="match status" value="1"/>
</dbReference>
<dbReference type="AlphaFoldDB" id="A0A2K9C4M5"/>
<keyword evidence="8" id="KW-0963">Cytoplasm</keyword>
<keyword evidence="2 8" id="KW-0820">tRNA-binding</keyword>
<dbReference type="EMBL" id="CP025257">
    <property type="protein sequence ID" value="AUF83237.1"/>
    <property type="molecule type" value="Genomic_DNA"/>
</dbReference>
<dbReference type="InterPro" id="IPR001328">
    <property type="entry name" value="Pept_tRNA_hydro"/>
</dbReference>
<evidence type="ECO:0000313" key="12">
    <source>
        <dbReference type="Proteomes" id="UP000233419"/>
    </source>
</evidence>
<feature type="binding site" evidence="8">
    <location>
        <position position="14"/>
    </location>
    <ligand>
        <name>tRNA</name>
        <dbReference type="ChEBI" id="CHEBI:17843"/>
    </ligand>
</feature>
<comment type="catalytic activity">
    <reaction evidence="6 8 9">
        <text>an N-acyl-L-alpha-aminoacyl-tRNA + H2O = an N-acyl-L-amino acid + a tRNA + H(+)</text>
        <dbReference type="Rhea" id="RHEA:54448"/>
        <dbReference type="Rhea" id="RHEA-COMP:10123"/>
        <dbReference type="Rhea" id="RHEA-COMP:13883"/>
        <dbReference type="ChEBI" id="CHEBI:15377"/>
        <dbReference type="ChEBI" id="CHEBI:15378"/>
        <dbReference type="ChEBI" id="CHEBI:59874"/>
        <dbReference type="ChEBI" id="CHEBI:78442"/>
        <dbReference type="ChEBI" id="CHEBI:138191"/>
        <dbReference type="EC" id="3.1.1.29"/>
    </reaction>
</comment>
<dbReference type="InterPro" id="IPR018171">
    <property type="entry name" value="Pept_tRNA_hydro_CS"/>
</dbReference>
<feature type="binding site" evidence="8">
    <location>
        <position position="112"/>
    </location>
    <ligand>
        <name>tRNA</name>
        <dbReference type="ChEBI" id="CHEBI:17843"/>
    </ligand>
</feature>
<dbReference type="Gene3D" id="3.40.50.1470">
    <property type="entry name" value="Peptidyl-tRNA hydrolase"/>
    <property type="match status" value="1"/>
</dbReference>
<evidence type="ECO:0000256" key="8">
    <source>
        <dbReference type="HAMAP-Rule" id="MF_00083"/>
    </source>
</evidence>
<dbReference type="Proteomes" id="UP000233419">
    <property type="component" value="Chromosome"/>
</dbReference>
<evidence type="ECO:0000256" key="1">
    <source>
        <dbReference type="ARBA" id="ARBA00013260"/>
    </source>
</evidence>
<evidence type="ECO:0000313" key="11">
    <source>
        <dbReference type="EMBL" id="AUF83237.1"/>
    </source>
</evidence>